<feature type="signal peptide" evidence="1">
    <location>
        <begin position="1"/>
        <end position="26"/>
    </location>
</feature>
<name>A0ABW3JKB8_9FLAO</name>
<dbReference type="EMBL" id="JBHTJI010000022">
    <property type="protein sequence ID" value="MFD0990829.1"/>
    <property type="molecule type" value="Genomic_DNA"/>
</dbReference>
<comment type="caution">
    <text evidence="2">The sequence shown here is derived from an EMBL/GenBank/DDBJ whole genome shotgun (WGS) entry which is preliminary data.</text>
</comment>
<gene>
    <name evidence="2" type="ORF">ACFQ1R_12040</name>
</gene>
<accession>A0ABW3JKB8</accession>
<reference evidence="3" key="1">
    <citation type="journal article" date="2019" name="Int. J. Syst. Evol. Microbiol.">
        <title>The Global Catalogue of Microorganisms (GCM) 10K type strain sequencing project: providing services to taxonomists for standard genome sequencing and annotation.</title>
        <authorList>
            <consortium name="The Broad Institute Genomics Platform"/>
            <consortium name="The Broad Institute Genome Sequencing Center for Infectious Disease"/>
            <person name="Wu L."/>
            <person name="Ma J."/>
        </authorList>
    </citation>
    <scope>NUCLEOTIDE SEQUENCE [LARGE SCALE GENOMIC DNA]</scope>
    <source>
        <strain evidence="3">CCUG 62414</strain>
    </source>
</reference>
<evidence type="ECO:0000313" key="3">
    <source>
        <dbReference type="Proteomes" id="UP001597061"/>
    </source>
</evidence>
<dbReference type="Proteomes" id="UP001597061">
    <property type="component" value="Unassembled WGS sequence"/>
</dbReference>
<evidence type="ECO:0000256" key="1">
    <source>
        <dbReference type="SAM" id="SignalP"/>
    </source>
</evidence>
<proteinExistence type="predicted"/>
<feature type="chain" id="PRO_5047069236" evidence="1">
    <location>
        <begin position="27"/>
        <end position="243"/>
    </location>
</feature>
<keyword evidence="1" id="KW-0732">Signal</keyword>
<protein>
    <submittedName>
        <fullName evidence="2">DUF6048 family protein</fullName>
    </submittedName>
</protein>
<sequence length="243" mass="27585">MKQKHILTYIISSLTCMLLFSVSINAQNDSISKTAKDSIKIKEKYGLRVGGDIGKLIRSFVDDDYTGFEVSADFRLKKRLYIAGEIGIEEKQTTTDYLNVTTNGSYLKAGIDYNMYQNWLDMDNMIYAGFRVGASTFSHNLNSYTIYNTNQYWSPQFSSTDLKEYNGLTAFWGEIILGIKAELLTNLYLGLNVQLKVLASETEPNNFENLYIPGFNKTYDSSGIGTGFSYSLAYRIPLYKKDK</sequence>
<evidence type="ECO:0000313" key="2">
    <source>
        <dbReference type="EMBL" id="MFD0990829.1"/>
    </source>
</evidence>
<organism evidence="2 3">
    <name type="scientific">Mariniflexile jejuense</name>
    <dbReference type="NCBI Taxonomy" id="1173582"/>
    <lineage>
        <taxon>Bacteria</taxon>
        <taxon>Pseudomonadati</taxon>
        <taxon>Bacteroidota</taxon>
        <taxon>Flavobacteriia</taxon>
        <taxon>Flavobacteriales</taxon>
        <taxon>Flavobacteriaceae</taxon>
        <taxon>Mariniflexile</taxon>
    </lineage>
</organism>
<dbReference type="InterPro" id="IPR046111">
    <property type="entry name" value="DUF6048"/>
</dbReference>
<dbReference type="RefSeq" id="WP_379926474.1">
    <property type="nucleotide sequence ID" value="NZ_JBHTJI010000022.1"/>
</dbReference>
<dbReference type="Pfam" id="PF19515">
    <property type="entry name" value="DUF6048"/>
    <property type="match status" value="1"/>
</dbReference>
<keyword evidence="3" id="KW-1185">Reference proteome</keyword>